<sequence length="562" mass="63759">MMKRTWKIILISLAGIIVLILGAAWYLSVHWKGLLDKQLSRSVKESSDSLYTLAYKEIHLNLLTGSVGIENVVLLPDSAVYARMVAEQRAPTTVYNAKMSSLQISGMNIISYFLKKKVNAGAFVVKDPEITIIDDQRSTDTTPKRSLYESLHDNIRSFSVGRIDLEDTKLTFTQIRKDSSKVITQLEGVTMKIRGLEIDSISEQDPARFLYARNFDLELKKWDYRTPDSLYWMHVNGISYNAVARELNVAEVKLDPRYNKADFDKKIKTQKDRYQLAFRELRLQGIPFISLLQRQEFFVKRMDINGGELNIYRNRGLPMPPGNKLGQFPNQLLRKLQMPLLIDTIRAKGVDISYTELHPESGDPGKIEFHNAGGIFRNITNVDSLIARQGHCLIDLHAILMKTGKLRAHFDFSLTDTTGVFAVSGQLKDMDGKEFNQVTKALGNIQIRSALIKELEFSMKGNERTASGTLKLLYSNLKIAMLKDEEDKDGNKKKKGLASLFANLLAIKNENPSPGEAVRIAKPTYRRDIQKTFFNLVWKTIFTGVKETVGTPLLETMGKRKK</sequence>
<protein>
    <recommendedName>
        <fullName evidence="3">DUF748 domain-containing protein</fullName>
    </recommendedName>
</protein>
<dbReference type="OrthoDB" id="814802at2"/>
<dbReference type="RefSeq" id="WP_146859640.1">
    <property type="nucleotide sequence ID" value="NZ_BKAU01000001.1"/>
</dbReference>
<evidence type="ECO:0000313" key="2">
    <source>
        <dbReference type="Proteomes" id="UP000321436"/>
    </source>
</evidence>
<accession>A0A512RIA5</accession>
<evidence type="ECO:0000313" key="1">
    <source>
        <dbReference type="EMBL" id="GEP95410.1"/>
    </source>
</evidence>
<proteinExistence type="predicted"/>
<comment type="caution">
    <text evidence="1">The sequence shown here is derived from an EMBL/GenBank/DDBJ whole genome shotgun (WGS) entry which is preliminary data.</text>
</comment>
<evidence type="ECO:0008006" key="3">
    <source>
        <dbReference type="Google" id="ProtNLM"/>
    </source>
</evidence>
<dbReference type="AlphaFoldDB" id="A0A512RIA5"/>
<reference evidence="1 2" key="1">
    <citation type="submission" date="2019-07" db="EMBL/GenBank/DDBJ databases">
        <title>Whole genome shotgun sequence of Chitinophaga cymbidii NBRC 109752.</title>
        <authorList>
            <person name="Hosoyama A."/>
            <person name="Uohara A."/>
            <person name="Ohji S."/>
            <person name="Ichikawa N."/>
        </authorList>
    </citation>
    <scope>NUCLEOTIDE SEQUENCE [LARGE SCALE GENOMIC DNA]</scope>
    <source>
        <strain evidence="1 2">NBRC 109752</strain>
    </source>
</reference>
<organism evidence="1 2">
    <name type="scientific">Chitinophaga cymbidii</name>
    <dbReference type="NCBI Taxonomy" id="1096750"/>
    <lineage>
        <taxon>Bacteria</taxon>
        <taxon>Pseudomonadati</taxon>
        <taxon>Bacteroidota</taxon>
        <taxon>Chitinophagia</taxon>
        <taxon>Chitinophagales</taxon>
        <taxon>Chitinophagaceae</taxon>
        <taxon>Chitinophaga</taxon>
    </lineage>
</organism>
<keyword evidence="2" id="KW-1185">Reference proteome</keyword>
<dbReference type="Proteomes" id="UP000321436">
    <property type="component" value="Unassembled WGS sequence"/>
</dbReference>
<dbReference type="EMBL" id="BKAU01000001">
    <property type="protein sequence ID" value="GEP95410.1"/>
    <property type="molecule type" value="Genomic_DNA"/>
</dbReference>
<gene>
    <name evidence="1" type="ORF">CCY01nite_16700</name>
</gene>
<name>A0A512RIA5_9BACT</name>